<gene>
    <name evidence="1" type="ORF">GALL_508470</name>
</gene>
<accession>A0A1J5PVF9</accession>
<dbReference type="EMBL" id="MLJW01005839">
    <property type="protein sequence ID" value="OIQ67573.1"/>
    <property type="molecule type" value="Genomic_DNA"/>
</dbReference>
<dbReference type="AlphaFoldDB" id="A0A1J5PVF9"/>
<organism evidence="1">
    <name type="scientific">mine drainage metagenome</name>
    <dbReference type="NCBI Taxonomy" id="410659"/>
    <lineage>
        <taxon>unclassified sequences</taxon>
        <taxon>metagenomes</taxon>
        <taxon>ecological metagenomes</taxon>
    </lineage>
</organism>
<comment type="caution">
    <text evidence="1">The sequence shown here is derived from an EMBL/GenBank/DDBJ whole genome shotgun (WGS) entry which is preliminary data.</text>
</comment>
<protein>
    <submittedName>
        <fullName evidence="1">Uncharacterized protein</fullName>
    </submittedName>
</protein>
<name>A0A1J5PVF9_9ZZZZ</name>
<evidence type="ECO:0000313" key="1">
    <source>
        <dbReference type="EMBL" id="OIQ67573.1"/>
    </source>
</evidence>
<proteinExistence type="predicted"/>
<reference evidence="1" key="1">
    <citation type="submission" date="2016-10" db="EMBL/GenBank/DDBJ databases">
        <title>Sequence of Gallionella enrichment culture.</title>
        <authorList>
            <person name="Poehlein A."/>
            <person name="Muehling M."/>
            <person name="Daniel R."/>
        </authorList>
    </citation>
    <scope>NUCLEOTIDE SEQUENCE</scope>
</reference>
<sequence length="273" mass="29672">MVEIEQSHGQRLPLPLCARSRPGELGIESAPVEGTGERVLLQLLADLFEFALQGANALLGGLRLTLCVSQMGAQFTAALLHGTAVVEHVPHQQTNFVPLAAGLQLLQPRFHALVVFATRGGVVAQLAHQQFDQRLGRAVRLAFALAQHAVAHEQVAHVVLRLLDLLQRQRRLQLLADGAGLHPHPGLRHQCAQMAEHQPQQVGQAVLHRIVVGSGTIERKPEITRPRRQIGGHLRRALGCDDQLLHLLPACILLAERAYAMLDGLHPQLAPAG</sequence>